<protein>
    <submittedName>
        <fullName evidence="1">Uncharacterized protein</fullName>
    </submittedName>
</protein>
<proteinExistence type="predicted"/>
<gene>
    <name evidence="1" type="ORF">AB433_13450</name>
</gene>
<sequence length="167" mass="18013">MIVGNPPSAFPDQTKTASALNGLDHLLTVKPFPTKIALLAGYAIPPKFMYESAHVPILFGQGTRDPVPFAQDAEAVVSQPQGSQLVDERQFVWSLARRLGLPLDIGGTKLDTDDIPDGETIFDLVTAGGQVLLDDVRQHPHGVILPQKAGCGSGAERRFGTIRRYAR</sequence>
<reference evidence="1 2" key="1">
    <citation type="submission" date="2015-06" db="EMBL/GenBank/DDBJ databases">
        <authorList>
            <person name="Zeng Y."/>
            <person name="Huang Y."/>
        </authorList>
    </citation>
    <scope>NUCLEOTIDE SEQUENCE [LARGE SCALE GENOMIC DNA]</scope>
    <source>
        <strain evidence="1 2">PQ-2</strain>
    </source>
</reference>
<name>A0A0G3XJH2_9SPHN</name>
<keyword evidence="2" id="KW-1185">Reference proteome</keyword>
<evidence type="ECO:0000313" key="2">
    <source>
        <dbReference type="Proteomes" id="UP000035287"/>
    </source>
</evidence>
<dbReference type="Gene3D" id="3.40.50.740">
    <property type="match status" value="1"/>
</dbReference>
<dbReference type="SUPFAM" id="SSF53706">
    <property type="entry name" value="Formate dehydrogenase/DMSO reductase, domains 1-3"/>
    <property type="match status" value="1"/>
</dbReference>
<dbReference type="PATRIC" id="fig|1348774.3.peg.2827"/>
<organism evidence="1 2">
    <name type="scientific">Croceicoccus naphthovorans</name>
    <dbReference type="NCBI Taxonomy" id="1348774"/>
    <lineage>
        <taxon>Bacteria</taxon>
        <taxon>Pseudomonadati</taxon>
        <taxon>Pseudomonadota</taxon>
        <taxon>Alphaproteobacteria</taxon>
        <taxon>Sphingomonadales</taxon>
        <taxon>Erythrobacteraceae</taxon>
        <taxon>Croceicoccus</taxon>
    </lineage>
</organism>
<evidence type="ECO:0000313" key="1">
    <source>
        <dbReference type="EMBL" id="AKM10744.1"/>
    </source>
</evidence>
<accession>A0A0G3XJH2</accession>
<dbReference type="Proteomes" id="UP000035287">
    <property type="component" value="Chromosome"/>
</dbReference>
<dbReference type="STRING" id="1348774.AB433_13450"/>
<dbReference type="EMBL" id="CP011770">
    <property type="protein sequence ID" value="AKM10744.1"/>
    <property type="molecule type" value="Genomic_DNA"/>
</dbReference>
<dbReference type="KEGG" id="cna:AB433_13450"/>
<dbReference type="AlphaFoldDB" id="A0A0G3XJH2"/>